<gene>
    <name evidence="6" type="ORF">GCM10022279_13900</name>
</gene>
<evidence type="ECO:0000256" key="4">
    <source>
        <dbReference type="ARBA" id="ARBA00022517"/>
    </source>
</evidence>
<evidence type="ECO:0000256" key="3">
    <source>
        <dbReference type="ARBA" id="ARBA00015716"/>
    </source>
</evidence>
<keyword evidence="7" id="KW-1185">Reference proteome</keyword>
<evidence type="ECO:0000313" key="7">
    <source>
        <dbReference type="Proteomes" id="UP001501627"/>
    </source>
</evidence>
<dbReference type="Pfam" id="PF02620">
    <property type="entry name" value="YceD"/>
    <property type="match status" value="1"/>
</dbReference>
<evidence type="ECO:0000313" key="6">
    <source>
        <dbReference type="EMBL" id="GAA3991928.1"/>
    </source>
</evidence>
<keyword evidence="4" id="KW-0690">Ribosome biogenesis</keyword>
<organism evidence="6 7">
    <name type="scientific">Comamonas faecalis</name>
    <dbReference type="NCBI Taxonomy" id="1387849"/>
    <lineage>
        <taxon>Bacteria</taxon>
        <taxon>Pseudomonadati</taxon>
        <taxon>Pseudomonadota</taxon>
        <taxon>Betaproteobacteria</taxon>
        <taxon>Burkholderiales</taxon>
        <taxon>Comamonadaceae</taxon>
        <taxon>Comamonas</taxon>
    </lineage>
</organism>
<proteinExistence type="inferred from homology"/>
<reference evidence="7" key="1">
    <citation type="journal article" date="2019" name="Int. J. Syst. Evol. Microbiol.">
        <title>The Global Catalogue of Microorganisms (GCM) 10K type strain sequencing project: providing services to taxonomists for standard genome sequencing and annotation.</title>
        <authorList>
            <consortium name="The Broad Institute Genomics Platform"/>
            <consortium name="The Broad Institute Genome Sequencing Center for Infectious Disease"/>
            <person name="Wu L."/>
            <person name="Ma J."/>
        </authorList>
    </citation>
    <scope>NUCLEOTIDE SEQUENCE [LARGE SCALE GENOMIC DNA]</scope>
    <source>
        <strain evidence="7">JCM 17561</strain>
    </source>
</reference>
<dbReference type="PANTHER" id="PTHR38099">
    <property type="entry name" value="LARGE RIBOSOMAL RNA SUBUNIT ACCUMULATION PROTEIN YCED"/>
    <property type="match status" value="1"/>
</dbReference>
<dbReference type="PANTHER" id="PTHR38099:SF1">
    <property type="entry name" value="LARGE RIBOSOMAL RNA SUBUNIT ACCUMULATION PROTEIN YCED"/>
    <property type="match status" value="1"/>
</dbReference>
<dbReference type="InterPro" id="IPR003772">
    <property type="entry name" value="YceD"/>
</dbReference>
<sequence length="195" mass="21566">MARFSYTAAMSKEYSADKLDVKAFAVAGGHLAGRDTLLRYKRLADLAQGLHPDLHVDWQADGQVRAVHGMQGQVWLSLQVHADLPMTCQRCLQAMDVPLQVERQFRFVADEATAEALDSDSEEDLLVLSREFNLRGLIEDELLMALPVVPRHDTCPAPVQMASSDDDFEQANVEKTNPFAALAALQPAPSKPRKP</sequence>
<evidence type="ECO:0000256" key="1">
    <source>
        <dbReference type="ARBA" id="ARBA00002868"/>
    </source>
</evidence>
<comment type="function">
    <text evidence="1">Plays a role in synthesis, processing and/or stability of 23S rRNA.</text>
</comment>
<comment type="similarity">
    <text evidence="2">Belongs to the DUF177 domain family.</text>
</comment>
<protein>
    <recommendedName>
        <fullName evidence="3">Large ribosomal RNA subunit accumulation protein YceD</fullName>
    </recommendedName>
    <alternativeName>
        <fullName evidence="5">23S rRNA accumulation protein YceD</fullName>
    </alternativeName>
</protein>
<evidence type="ECO:0000256" key="2">
    <source>
        <dbReference type="ARBA" id="ARBA00010740"/>
    </source>
</evidence>
<comment type="caution">
    <text evidence="6">The sequence shown here is derived from an EMBL/GenBank/DDBJ whole genome shotgun (WGS) entry which is preliminary data.</text>
</comment>
<dbReference type="InterPro" id="IPR039255">
    <property type="entry name" value="YceD_bac"/>
</dbReference>
<dbReference type="EMBL" id="BAABBP010000009">
    <property type="protein sequence ID" value="GAA3991928.1"/>
    <property type="molecule type" value="Genomic_DNA"/>
</dbReference>
<name>A0ABP7R3Q5_9BURK</name>
<dbReference type="Proteomes" id="UP001501627">
    <property type="component" value="Unassembled WGS sequence"/>
</dbReference>
<accession>A0ABP7R3Q5</accession>
<evidence type="ECO:0000256" key="5">
    <source>
        <dbReference type="ARBA" id="ARBA00031841"/>
    </source>
</evidence>